<gene>
    <name evidence="3" type="ORF">GCM10023165_34630</name>
</gene>
<dbReference type="Pfam" id="PF02120">
    <property type="entry name" value="Flg_hook"/>
    <property type="match status" value="1"/>
</dbReference>
<dbReference type="Gene3D" id="3.30.750.140">
    <property type="match status" value="1"/>
</dbReference>
<protein>
    <recommendedName>
        <fullName evidence="2">Flagellar hook-length control protein-like C-terminal domain-containing protein</fullName>
    </recommendedName>
</protein>
<reference evidence="4" key="1">
    <citation type="journal article" date="2019" name="Int. J. Syst. Evol. Microbiol.">
        <title>The Global Catalogue of Microorganisms (GCM) 10K type strain sequencing project: providing services to taxonomists for standard genome sequencing and annotation.</title>
        <authorList>
            <consortium name="The Broad Institute Genomics Platform"/>
            <consortium name="The Broad Institute Genome Sequencing Center for Infectious Disease"/>
            <person name="Wu L."/>
            <person name="Ma J."/>
        </authorList>
    </citation>
    <scope>NUCLEOTIDE SEQUENCE [LARGE SCALE GENOMIC DNA]</scope>
    <source>
        <strain evidence="4">JCM 17804</strain>
    </source>
</reference>
<accession>A0ABP8I0N1</accession>
<feature type="region of interest" description="Disordered" evidence="1">
    <location>
        <begin position="232"/>
        <end position="264"/>
    </location>
</feature>
<organism evidence="3 4">
    <name type="scientific">Variovorax defluvii</name>
    <dbReference type="NCBI Taxonomy" id="913761"/>
    <lineage>
        <taxon>Bacteria</taxon>
        <taxon>Pseudomonadati</taxon>
        <taxon>Pseudomonadota</taxon>
        <taxon>Betaproteobacteria</taxon>
        <taxon>Burkholderiales</taxon>
        <taxon>Comamonadaceae</taxon>
        <taxon>Variovorax</taxon>
    </lineage>
</organism>
<dbReference type="InterPro" id="IPR021136">
    <property type="entry name" value="Flagellar_hook_control-like_C"/>
</dbReference>
<evidence type="ECO:0000256" key="1">
    <source>
        <dbReference type="SAM" id="MobiDB-lite"/>
    </source>
</evidence>
<proteinExistence type="predicted"/>
<keyword evidence="4" id="KW-1185">Reference proteome</keyword>
<comment type="caution">
    <text evidence="3">The sequence shown here is derived from an EMBL/GenBank/DDBJ whole genome shotgun (WGS) entry which is preliminary data.</text>
</comment>
<feature type="compositionally biased region" description="Low complexity" evidence="1">
    <location>
        <begin position="232"/>
        <end position="243"/>
    </location>
</feature>
<dbReference type="RefSeq" id="WP_345539459.1">
    <property type="nucleotide sequence ID" value="NZ_BAABGJ010000057.1"/>
</dbReference>
<evidence type="ECO:0000259" key="2">
    <source>
        <dbReference type="Pfam" id="PF02120"/>
    </source>
</evidence>
<name>A0ABP8I0N1_9BURK</name>
<feature type="compositionally biased region" description="Low complexity" evidence="1">
    <location>
        <begin position="163"/>
        <end position="176"/>
    </location>
</feature>
<evidence type="ECO:0000313" key="3">
    <source>
        <dbReference type="EMBL" id="GAA4348623.1"/>
    </source>
</evidence>
<dbReference type="InterPro" id="IPR038610">
    <property type="entry name" value="FliK-like_C_sf"/>
</dbReference>
<dbReference type="EMBL" id="BAABGJ010000057">
    <property type="protein sequence ID" value="GAA4348623.1"/>
    <property type="molecule type" value="Genomic_DNA"/>
</dbReference>
<feature type="domain" description="Flagellar hook-length control protein-like C-terminal" evidence="2">
    <location>
        <begin position="372"/>
        <end position="445"/>
    </location>
</feature>
<sequence length="447" mass="44674">MNKLGAPADNALLAAKLAPRLELVALQQGQVGTDAATGPVAGVQKVVNDVRLPSHLTLEQRLPGLLSGAAPAADPSASAAARLSPAARLIGALLAELPDAGPLRGAAPLWPTTRQPASAAAMAGALAQAVDRSGLFYESHLAQFAAGARTLAQMAHEPQSRWAPSPSARGDAAASSAPAQSAAATASAAAGASAVPAAQGSVFASQAARAGAPVLAAPDTLLPNAADAARTAPGALPAAPRPAQSGAGAAIPSPPVPAEAGGAVPAPDAERVRAVYRAGEVASTASPGADPMRVEIESGRQPAAVLPPSAPVVPTPAGEMIHPQAATVVHQQLDLLATAVFRWSGQAWPEVPMDWSIQEDEARPQEGGDGGSPQPRRWSTTVSLELPRLGAVELRLTLAGAAVQAHVVAGQAATADRLRAQAGALERRLDAAGLGLEGLRVSERGMP</sequence>
<evidence type="ECO:0000313" key="4">
    <source>
        <dbReference type="Proteomes" id="UP001500975"/>
    </source>
</evidence>
<dbReference type="Proteomes" id="UP001500975">
    <property type="component" value="Unassembled WGS sequence"/>
</dbReference>
<feature type="region of interest" description="Disordered" evidence="1">
    <location>
        <begin position="155"/>
        <end position="176"/>
    </location>
</feature>